<feature type="transmembrane region" description="Helical" evidence="1">
    <location>
        <begin position="212"/>
        <end position="245"/>
    </location>
</feature>
<dbReference type="EMBL" id="JAAXOS010000003">
    <property type="protein sequence ID" value="NKY26013.1"/>
    <property type="molecule type" value="Genomic_DNA"/>
</dbReference>
<comment type="caution">
    <text evidence="2">The sequence shown here is derived from an EMBL/GenBank/DDBJ whole genome shotgun (WGS) entry which is preliminary data.</text>
</comment>
<evidence type="ECO:0000313" key="3">
    <source>
        <dbReference type="Proteomes" id="UP000540698"/>
    </source>
</evidence>
<sequence length="422" mass="47981">MDAEHFLPFRKSAVISLCADELPDAERESFAEFARLLAAVVHHEFHVRGETVLDAYHVVDPAEDERAIRAATPEDRAAARARVEAELVALAEAADFTRIDAAEIVRAFAEHSLVKVRLELDEEHIDTAMFFRRGVSQRTEQVRWLFGLRRRSVEFTSYGKVLVYIAFAERPEEVADRPNGGVLLKLFGNVPRNDLEMLYPIVRIRMRPLDKLLIGVPAVVSGIIVVVTKLVASLGPLVLLLAFWLGLREESVRLDKATLLTLGAGLAAFGGYLVRQFSKFKNRKIKLMKTLSEHLYFRNLDNDAGVFHHLLGAAEESEVKEAVLAYHFLRTADRPLTAAELDQRVEEWFRRRWEATFDFRIRDGISRLRKWELLVEDEHGALEAVPLTEAKQRLDRHWDNLFRIQRETGDTAAARRVGVTAG</sequence>
<evidence type="ECO:0000313" key="2">
    <source>
        <dbReference type="EMBL" id="NKY26013.1"/>
    </source>
</evidence>
<keyword evidence="3" id="KW-1185">Reference proteome</keyword>
<gene>
    <name evidence="2" type="ORF">HGB38_07235</name>
</gene>
<dbReference type="RefSeq" id="WP_062974328.1">
    <property type="nucleotide sequence ID" value="NZ_JAAXOS010000003.1"/>
</dbReference>
<name>A0A7X6L1I9_9NOCA</name>
<dbReference type="AlphaFoldDB" id="A0A7X6L1I9"/>
<dbReference type="Pfam" id="PF12576">
    <property type="entry name" value="DUF3754"/>
    <property type="match status" value="1"/>
</dbReference>
<keyword evidence="1" id="KW-1133">Transmembrane helix</keyword>
<protein>
    <submittedName>
        <fullName evidence="2">DUF3754 domain-containing protein</fullName>
    </submittedName>
</protein>
<dbReference type="PANTHER" id="PTHR33645">
    <property type="entry name" value="AMINOPEPTIDASE (DUF3754)"/>
    <property type="match status" value="1"/>
</dbReference>
<accession>A0A7X6L1I9</accession>
<keyword evidence="1" id="KW-0812">Transmembrane</keyword>
<dbReference type="InterPro" id="IPR022227">
    <property type="entry name" value="DUF3754"/>
</dbReference>
<proteinExistence type="predicted"/>
<reference evidence="2 3" key="1">
    <citation type="submission" date="2020-04" db="EMBL/GenBank/DDBJ databases">
        <title>MicrobeNet Type strains.</title>
        <authorList>
            <person name="Nicholson A.C."/>
        </authorList>
    </citation>
    <scope>NUCLEOTIDE SEQUENCE [LARGE SCALE GENOMIC DNA]</scope>
    <source>
        <strain evidence="2 3">DSM 44956</strain>
    </source>
</reference>
<dbReference type="Proteomes" id="UP000540698">
    <property type="component" value="Unassembled WGS sequence"/>
</dbReference>
<evidence type="ECO:0000256" key="1">
    <source>
        <dbReference type="SAM" id="Phobius"/>
    </source>
</evidence>
<feature type="transmembrane region" description="Helical" evidence="1">
    <location>
        <begin position="257"/>
        <end position="274"/>
    </location>
</feature>
<dbReference type="PANTHER" id="PTHR33645:SF11">
    <property type="entry name" value="AMINOPEPTIDASE (DUF3754)"/>
    <property type="match status" value="1"/>
</dbReference>
<keyword evidence="1" id="KW-0472">Membrane</keyword>
<organism evidence="2 3">
    <name type="scientific">Nocardia gamkensis</name>
    <dbReference type="NCBI Taxonomy" id="352869"/>
    <lineage>
        <taxon>Bacteria</taxon>
        <taxon>Bacillati</taxon>
        <taxon>Actinomycetota</taxon>
        <taxon>Actinomycetes</taxon>
        <taxon>Mycobacteriales</taxon>
        <taxon>Nocardiaceae</taxon>
        <taxon>Nocardia</taxon>
    </lineage>
</organism>